<feature type="domain" description="Cytochrome c" evidence="15">
    <location>
        <begin position="231"/>
        <end position="369"/>
    </location>
</feature>
<evidence type="ECO:0000259" key="15">
    <source>
        <dbReference type="PROSITE" id="PS51007"/>
    </source>
</evidence>
<evidence type="ECO:0000256" key="4">
    <source>
        <dbReference type="ARBA" id="ARBA00022617"/>
    </source>
</evidence>
<evidence type="ECO:0000256" key="1">
    <source>
        <dbReference type="ARBA" id="ARBA00004418"/>
    </source>
</evidence>
<dbReference type="InterPro" id="IPR051395">
    <property type="entry name" value="Cytochrome_c_Peroxidase/MauG"/>
</dbReference>
<evidence type="ECO:0000256" key="8">
    <source>
        <dbReference type="ARBA" id="ARBA00022982"/>
    </source>
</evidence>
<dbReference type="GO" id="GO:0004130">
    <property type="term" value="F:cytochrome-c peroxidase activity"/>
    <property type="evidence" value="ECO:0007669"/>
    <property type="project" value="TreeGrafter"/>
</dbReference>
<dbReference type="GO" id="GO:0042597">
    <property type="term" value="C:periplasmic space"/>
    <property type="evidence" value="ECO:0007669"/>
    <property type="project" value="UniProtKB-SubCell"/>
</dbReference>
<evidence type="ECO:0000256" key="7">
    <source>
        <dbReference type="ARBA" id="ARBA00022764"/>
    </source>
</evidence>
<feature type="binding site" description="covalent" evidence="13">
    <location>
        <position position="249"/>
    </location>
    <ligand>
        <name>heme c</name>
        <dbReference type="ChEBI" id="CHEBI:61717"/>
        <label>2</label>
    </ligand>
</feature>
<comment type="pathway">
    <text evidence="2">One-carbon metabolism; methylamine degradation.</text>
</comment>
<protein>
    <recommendedName>
        <fullName evidence="12">Methylamine utilization protein MauG</fullName>
    </recommendedName>
</protein>
<dbReference type="InterPro" id="IPR009056">
    <property type="entry name" value="Cyt_c-like_dom"/>
</dbReference>
<name>A0A482TMP7_9FLAO</name>
<keyword evidence="8" id="KW-0249">Electron transport</keyword>
<evidence type="ECO:0000313" key="16">
    <source>
        <dbReference type="EMBL" id="RYJ51229.1"/>
    </source>
</evidence>
<feature type="binding site" description="axial binding residue" evidence="14">
    <location>
        <position position="250"/>
    </location>
    <ligand>
        <name>heme c</name>
        <dbReference type="ChEBI" id="CHEBI:61717"/>
        <label>2</label>
    </ligand>
    <ligandPart>
        <name>Fe</name>
        <dbReference type="ChEBI" id="CHEBI:18248"/>
    </ligandPart>
</feature>
<dbReference type="RefSeq" id="WP_113666599.1">
    <property type="nucleotide sequence ID" value="NZ_QNVY02000004.1"/>
</dbReference>
<dbReference type="PANTHER" id="PTHR30600">
    <property type="entry name" value="CYTOCHROME C PEROXIDASE-RELATED"/>
    <property type="match status" value="1"/>
</dbReference>
<dbReference type="InterPro" id="IPR004852">
    <property type="entry name" value="Di-haem_cyt_c_peroxidsae"/>
</dbReference>
<evidence type="ECO:0000256" key="3">
    <source>
        <dbReference type="ARBA" id="ARBA00022448"/>
    </source>
</evidence>
<dbReference type="EMBL" id="QNVY02000004">
    <property type="protein sequence ID" value="RYJ51229.1"/>
    <property type="molecule type" value="Genomic_DNA"/>
</dbReference>
<keyword evidence="3" id="KW-0813">Transport</keyword>
<evidence type="ECO:0000256" key="13">
    <source>
        <dbReference type="PIRSR" id="PIRSR000294-1"/>
    </source>
</evidence>
<keyword evidence="4 13" id="KW-0349">Heme</keyword>
<feature type="binding site" description="axial binding residue" evidence="14">
    <location>
        <position position="121"/>
    </location>
    <ligand>
        <name>heme c</name>
        <dbReference type="ChEBI" id="CHEBI:61717"/>
        <label>1</label>
    </ligand>
    <ligandPart>
        <name>Fe</name>
        <dbReference type="ChEBI" id="CHEBI:18248"/>
    </ligandPart>
</feature>
<dbReference type="Pfam" id="PF03150">
    <property type="entry name" value="CCP_MauG"/>
    <property type="match status" value="1"/>
</dbReference>
<dbReference type="InterPro" id="IPR026259">
    <property type="entry name" value="MauG/Cytc_peroxidase"/>
</dbReference>
<organism evidence="16 17">
    <name type="scientific">Flavobacterium petrolei</name>
    <dbReference type="NCBI Taxonomy" id="2259594"/>
    <lineage>
        <taxon>Bacteria</taxon>
        <taxon>Pseudomonadati</taxon>
        <taxon>Bacteroidota</taxon>
        <taxon>Flavobacteriia</taxon>
        <taxon>Flavobacteriales</taxon>
        <taxon>Flavobacteriaceae</taxon>
        <taxon>Flavobacterium</taxon>
    </lineage>
</organism>
<feature type="binding site" description="covalent" evidence="13">
    <location>
        <position position="246"/>
    </location>
    <ligand>
        <name>heme c</name>
        <dbReference type="ChEBI" id="CHEBI:61717"/>
        <label>2</label>
    </ligand>
</feature>
<proteinExistence type="predicted"/>
<keyword evidence="7" id="KW-0574">Periplasm</keyword>
<evidence type="ECO:0000256" key="6">
    <source>
        <dbReference type="ARBA" id="ARBA00022729"/>
    </source>
</evidence>
<evidence type="ECO:0000256" key="14">
    <source>
        <dbReference type="PIRSR" id="PIRSR000294-2"/>
    </source>
</evidence>
<evidence type="ECO:0000256" key="5">
    <source>
        <dbReference type="ARBA" id="ARBA00022723"/>
    </source>
</evidence>
<dbReference type="PANTHER" id="PTHR30600:SF10">
    <property type="entry name" value="BLL6722 PROTEIN"/>
    <property type="match status" value="1"/>
</dbReference>
<dbReference type="GO" id="GO:0020037">
    <property type="term" value="F:heme binding"/>
    <property type="evidence" value="ECO:0007669"/>
    <property type="project" value="InterPro"/>
</dbReference>
<dbReference type="InterPro" id="IPR036909">
    <property type="entry name" value="Cyt_c-like_dom_sf"/>
</dbReference>
<keyword evidence="17" id="KW-1185">Reference proteome</keyword>
<comment type="caution">
    <text evidence="16">The sequence shown here is derived from an EMBL/GenBank/DDBJ whole genome shotgun (WGS) entry which is preliminary data.</text>
</comment>
<comment type="subcellular location">
    <subcellularLocation>
        <location evidence="1">Periplasm</location>
    </subcellularLocation>
</comment>
<dbReference type="Proteomes" id="UP000253235">
    <property type="component" value="Unassembled WGS sequence"/>
</dbReference>
<gene>
    <name evidence="16" type="ORF">DR871_012400</name>
</gene>
<dbReference type="GO" id="GO:0009055">
    <property type="term" value="F:electron transfer activity"/>
    <property type="evidence" value="ECO:0007669"/>
    <property type="project" value="InterPro"/>
</dbReference>
<comment type="cofactor">
    <cofactor evidence="13">
        <name>heme</name>
        <dbReference type="ChEBI" id="CHEBI:30413"/>
    </cofactor>
    <text evidence="13">Binds 2 heme groups.</text>
</comment>
<keyword evidence="5 14" id="KW-0479">Metal-binding</keyword>
<evidence type="ECO:0000313" key="17">
    <source>
        <dbReference type="Proteomes" id="UP000253235"/>
    </source>
</evidence>
<evidence type="ECO:0000256" key="10">
    <source>
        <dbReference type="ARBA" id="ARBA00023004"/>
    </source>
</evidence>
<dbReference type="PROSITE" id="PS51007">
    <property type="entry name" value="CYTC"/>
    <property type="match status" value="1"/>
</dbReference>
<accession>A0A482TMP7</accession>
<evidence type="ECO:0000256" key="2">
    <source>
        <dbReference type="ARBA" id="ARBA00004856"/>
    </source>
</evidence>
<keyword evidence="10 14" id="KW-0408">Iron</keyword>
<reference evidence="16 17" key="1">
    <citation type="submission" date="2019-01" db="EMBL/GenBank/DDBJ databases">
        <title>Flavobacterium sp. nov. isolated from arctic soil.</title>
        <authorList>
            <person name="Kim D.-U."/>
        </authorList>
    </citation>
    <scope>NUCLEOTIDE SEQUENCE [LARGE SCALE GENOMIC DNA]</scope>
    <source>
        <strain evidence="16 17">Kopri-42</strain>
    </source>
</reference>
<dbReference type="Gene3D" id="1.10.760.10">
    <property type="entry name" value="Cytochrome c-like domain"/>
    <property type="match status" value="2"/>
</dbReference>
<dbReference type="GO" id="GO:0046872">
    <property type="term" value="F:metal ion binding"/>
    <property type="evidence" value="ECO:0007669"/>
    <property type="project" value="UniProtKB-KW"/>
</dbReference>
<keyword evidence="6" id="KW-0732">Signal</keyword>
<dbReference type="SUPFAM" id="SSF46626">
    <property type="entry name" value="Cytochrome c"/>
    <property type="match status" value="2"/>
</dbReference>
<keyword evidence="9" id="KW-0560">Oxidoreductase</keyword>
<dbReference type="FunFam" id="1.10.760.10:FF:000019">
    <property type="entry name" value="Di-heme cytochrome C peroxidase"/>
    <property type="match status" value="1"/>
</dbReference>
<feature type="binding site" description="covalent" evidence="13">
    <location>
        <position position="104"/>
    </location>
    <ligand>
        <name>heme c</name>
        <dbReference type="ChEBI" id="CHEBI:61717"/>
        <label>1</label>
    </ligand>
</feature>
<evidence type="ECO:0000256" key="12">
    <source>
        <dbReference type="ARBA" id="ARBA00073576"/>
    </source>
</evidence>
<feature type="binding site" description="covalent" evidence="13">
    <location>
        <position position="101"/>
    </location>
    <ligand>
        <name>heme c</name>
        <dbReference type="ChEBI" id="CHEBI:61717"/>
        <label>1</label>
    </ligand>
</feature>
<sequence length="382" mass="43410">MKIKHIILPITLLIFLSAYKTDDENEYIDIQDLRQLYSSGNPASWPKPTLDKNVDKTTFQDIGPLPEMTFPEYNKYSKEKVFLGKTLFFDPRLSVSGQIACASCHNPELGWTDNLTRSFGHNRQNGKRNSMTILNSGYAKTLFWDGRASSLEDQAQFPIADPLEMNEKLTIAVDKIVAVKGYGKLFTEAFGDEKVTLQRIQYAIATFERTIKSPKSKFDDFVSGKSDAFTDQQVTGLHLFRTKAQCINCHNTPYFSDNQFHNDGQSLFGTKDEDFGRYNVTRDKKDLGKFRTPTLREVTNTRPWMHHGHFPSLLDVVEFYNLGNPAVIQKKYLGTARDSLIPVTSPILKKLDLNRTEINALLAFIETLSTPNGRISTPKMPE</sequence>
<keyword evidence="16" id="KW-0575">Peroxidase</keyword>
<evidence type="ECO:0000256" key="11">
    <source>
        <dbReference type="ARBA" id="ARBA00058991"/>
    </source>
</evidence>
<comment type="function">
    <text evidence="11">Involved in methylamine metabolism. Essential for the maturation of the beta subunit of MADH, presumably via a step in the biosynthesis of tryptophan tryptophylquinone (TTQ), the cofactor of MADH.</text>
</comment>
<dbReference type="PIRSF" id="PIRSF000294">
    <property type="entry name" value="Cytochrome-c_peroxidase"/>
    <property type="match status" value="1"/>
</dbReference>
<dbReference type="AlphaFoldDB" id="A0A482TMP7"/>
<dbReference type="OrthoDB" id="9805202at2"/>
<evidence type="ECO:0000256" key="9">
    <source>
        <dbReference type="ARBA" id="ARBA00023002"/>
    </source>
</evidence>
<comment type="PTM">
    <text evidence="13">Binds 2 heme groups per subunit.</text>
</comment>
<feature type="binding site" description="axial binding residue" evidence="14">
    <location>
        <position position="105"/>
    </location>
    <ligand>
        <name>heme c</name>
        <dbReference type="ChEBI" id="CHEBI:61717"/>
        <label>1</label>
    </ligand>
    <ligandPart>
        <name>Fe</name>
        <dbReference type="ChEBI" id="CHEBI:18248"/>
    </ligandPart>
</feature>